<dbReference type="PANTHER" id="PTHR47268">
    <property type="entry name" value="ACYLPHOSPHATASE"/>
    <property type="match status" value="1"/>
</dbReference>
<proteinExistence type="inferred from homology"/>
<dbReference type="SUPFAM" id="SSF54975">
    <property type="entry name" value="Acylphosphatase/BLUF domain-like"/>
    <property type="match status" value="1"/>
</dbReference>
<feature type="active site" evidence="5">
    <location>
        <position position="18"/>
    </location>
</feature>
<evidence type="ECO:0000313" key="8">
    <source>
        <dbReference type="EMBL" id="ALB29165.1"/>
    </source>
</evidence>
<dbReference type="InterPro" id="IPR017968">
    <property type="entry name" value="Acylphosphatase_CS"/>
</dbReference>
<comment type="catalytic activity">
    <reaction evidence="4 5">
        <text>an acyl phosphate + H2O = a carboxylate + phosphate + H(+)</text>
        <dbReference type="Rhea" id="RHEA:14965"/>
        <dbReference type="ChEBI" id="CHEBI:15377"/>
        <dbReference type="ChEBI" id="CHEBI:15378"/>
        <dbReference type="ChEBI" id="CHEBI:29067"/>
        <dbReference type="ChEBI" id="CHEBI:43474"/>
        <dbReference type="ChEBI" id="CHEBI:59918"/>
        <dbReference type="EC" id="3.6.1.7"/>
    </reaction>
</comment>
<evidence type="ECO:0000259" key="7">
    <source>
        <dbReference type="PROSITE" id="PS51160"/>
    </source>
</evidence>
<feature type="active site" evidence="5">
    <location>
        <position position="36"/>
    </location>
</feature>
<dbReference type="InterPro" id="IPR036046">
    <property type="entry name" value="Acylphosphatase-like_dom_sf"/>
</dbReference>
<evidence type="ECO:0000313" key="9">
    <source>
        <dbReference type="Proteomes" id="UP000061546"/>
    </source>
</evidence>
<dbReference type="EMBL" id="CP012559">
    <property type="protein sequence ID" value="ALB29165.1"/>
    <property type="molecule type" value="Genomic_DNA"/>
</dbReference>
<dbReference type="Pfam" id="PF00708">
    <property type="entry name" value="Acylphosphatase"/>
    <property type="match status" value="1"/>
</dbReference>
<keyword evidence="5" id="KW-0378">Hydrolase</keyword>
<gene>
    <name evidence="8" type="ORF">JP39_07185</name>
</gene>
<dbReference type="RefSeq" id="WP_041499568.1">
    <property type="nucleotide sequence ID" value="NZ_BJDV01000001.1"/>
</dbReference>
<comment type="similarity">
    <text evidence="1 6">Belongs to the acylphosphatase family.</text>
</comment>
<feature type="domain" description="Acylphosphatase-like" evidence="7">
    <location>
        <begin position="3"/>
        <end position="91"/>
    </location>
</feature>
<dbReference type="InterPro" id="IPR001792">
    <property type="entry name" value="Acylphosphatase-like_dom"/>
</dbReference>
<sequence length="91" mass="10192">MKHLSINVNGLVQGVGFRYSTFQVAEELGVKGTVRNENDGSVSIEAEADEKILYIFLNRIKSSPSPFGKVNKMDYTFSDDLQHYTKFTVIG</sequence>
<reference evidence="8 9" key="1">
    <citation type="submission" date="2015-08" db="EMBL/GenBank/DDBJ databases">
        <title>Genomic sequence of Lactobacillus heilongjiangensis DSM 28069, isolated from Chinese traditional pickle.</title>
        <authorList>
            <person name="Jiang X."/>
            <person name="Zheng B."/>
            <person name="Cheng H."/>
        </authorList>
    </citation>
    <scope>NUCLEOTIDE SEQUENCE [LARGE SCALE GENOMIC DNA]</scope>
    <source>
        <strain evidence="8 9">DSM 28069</strain>
    </source>
</reference>
<dbReference type="PANTHER" id="PTHR47268:SF4">
    <property type="entry name" value="ACYLPHOSPHATASE"/>
    <property type="match status" value="1"/>
</dbReference>
<dbReference type="STRING" id="1074467.JP39_07185"/>
<protein>
    <recommendedName>
        <fullName evidence="3 5">acylphosphatase</fullName>
        <ecNumber evidence="2 5">3.6.1.7</ecNumber>
    </recommendedName>
</protein>
<dbReference type="Gene3D" id="3.30.70.100">
    <property type="match status" value="1"/>
</dbReference>
<organism evidence="8 9">
    <name type="scientific">Companilactobacillus heilongjiangensis</name>
    <dbReference type="NCBI Taxonomy" id="1074467"/>
    <lineage>
        <taxon>Bacteria</taxon>
        <taxon>Bacillati</taxon>
        <taxon>Bacillota</taxon>
        <taxon>Bacilli</taxon>
        <taxon>Lactobacillales</taxon>
        <taxon>Lactobacillaceae</taxon>
        <taxon>Companilactobacillus</taxon>
    </lineage>
</organism>
<name>A0A0K2LD23_9LACO</name>
<dbReference type="GO" id="GO:0003998">
    <property type="term" value="F:acylphosphatase activity"/>
    <property type="evidence" value="ECO:0007669"/>
    <property type="project" value="UniProtKB-EC"/>
</dbReference>
<accession>A0A0K2LD23</accession>
<evidence type="ECO:0000256" key="5">
    <source>
        <dbReference type="PROSITE-ProRule" id="PRU00520"/>
    </source>
</evidence>
<keyword evidence="9" id="KW-1185">Reference proteome</keyword>
<evidence type="ECO:0000256" key="2">
    <source>
        <dbReference type="ARBA" id="ARBA00012150"/>
    </source>
</evidence>
<dbReference type="InterPro" id="IPR020456">
    <property type="entry name" value="Acylphosphatase"/>
</dbReference>
<evidence type="ECO:0000256" key="6">
    <source>
        <dbReference type="RuleBase" id="RU004168"/>
    </source>
</evidence>
<dbReference type="PROSITE" id="PS00150">
    <property type="entry name" value="ACYLPHOSPHATASE_1"/>
    <property type="match status" value="1"/>
</dbReference>
<dbReference type="KEGG" id="lhi:JP39_07185"/>
<evidence type="ECO:0000256" key="1">
    <source>
        <dbReference type="ARBA" id="ARBA00005614"/>
    </source>
</evidence>
<dbReference type="Proteomes" id="UP000061546">
    <property type="component" value="Chromosome"/>
</dbReference>
<dbReference type="AlphaFoldDB" id="A0A0K2LD23"/>
<evidence type="ECO:0000256" key="3">
    <source>
        <dbReference type="ARBA" id="ARBA00015991"/>
    </source>
</evidence>
<evidence type="ECO:0000256" key="4">
    <source>
        <dbReference type="ARBA" id="ARBA00047645"/>
    </source>
</evidence>
<dbReference type="EC" id="3.6.1.7" evidence="2 5"/>
<dbReference type="OrthoDB" id="9808093at2"/>
<dbReference type="PROSITE" id="PS51160">
    <property type="entry name" value="ACYLPHOSPHATASE_3"/>
    <property type="match status" value="1"/>
</dbReference>